<dbReference type="SUPFAM" id="SSF47413">
    <property type="entry name" value="lambda repressor-like DNA-binding domains"/>
    <property type="match status" value="1"/>
</dbReference>
<keyword evidence="3" id="KW-1185">Reference proteome</keyword>
<dbReference type="SMART" id="SM00530">
    <property type="entry name" value="HTH_XRE"/>
    <property type="match status" value="1"/>
</dbReference>
<comment type="caution">
    <text evidence="2">The sequence shown here is derived from an EMBL/GenBank/DDBJ whole genome shotgun (WGS) entry which is preliminary data.</text>
</comment>
<proteinExistence type="predicted"/>
<dbReference type="Gene3D" id="1.10.260.40">
    <property type="entry name" value="lambda repressor-like DNA-binding domains"/>
    <property type="match status" value="1"/>
</dbReference>
<reference evidence="3" key="1">
    <citation type="journal article" date="2019" name="Int. J. Syst. Evol. Microbiol.">
        <title>The Global Catalogue of Microorganisms (GCM) 10K type strain sequencing project: providing services to taxonomists for standard genome sequencing and annotation.</title>
        <authorList>
            <consortium name="The Broad Institute Genomics Platform"/>
            <consortium name="The Broad Institute Genome Sequencing Center for Infectious Disease"/>
            <person name="Wu L."/>
            <person name="Ma J."/>
        </authorList>
    </citation>
    <scope>NUCLEOTIDE SEQUENCE [LARGE SCALE GENOMIC DNA]</scope>
    <source>
        <strain evidence="3">JCM 17906</strain>
    </source>
</reference>
<evidence type="ECO:0000259" key="1">
    <source>
        <dbReference type="SMART" id="SM00530"/>
    </source>
</evidence>
<name>A0ABP8RPA7_9PSEU</name>
<accession>A0ABP8RPA7</accession>
<gene>
    <name evidence="2" type="ORF">GCM10023175_22010</name>
</gene>
<organism evidence="2 3">
    <name type="scientific">Pseudonocardia xishanensis</name>
    <dbReference type="NCBI Taxonomy" id="630995"/>
    <lineage>
        <taxon>Bacteria</taxon>
        <taxon>Bacillati</taxon>
        <taxon>Actinomycetota</taxon>
        <taxon>Actinomycetes</taxon>
        <taxon>Pseudonocardiales</taxon>
        <taxon>Pseudonocardiaceae</taxon>
        <taxon>Pseudonocardia</taxon>
    </lineage>
</organism>
<dbReference type="InterPro" id="IPR010982">
    <property type="entry name" value="Lambda_DNA-bd_dom_sf"/>
</dbReference>
<evidence type="ECO:0000313" key="2">
    <source>
        <dbReference type="EMBL" id="GAA4544199.1"/>
    </source>
</evidence>
<protein>
    <submittedName>
        <fullName evidence="2">XRE family transcriptional regulator</fullName>
    </submittedName>
</protein>
<feature type="domain" description="HTH cro/C1-type" evidence="1">
    <location>
        <begin position="11"/>
        <end position="67"/>
    </location>
</feature>
<dbReference type="Proteomes" id="UP001501598">
    <property type="component" value="Unassembled WGS sequence"/>
</dbReference>
<dbReference type="EMBL" id="BAABGT010000029">
    <property type="protein sequence ID" value="GAA4544199.1"/>
    <property type="molecule type" value="Genomic_DNA"/>
</dbReference>
<sequence>MWMMSPVPNTRLQAAMDAASLTIEQIAAQVDVDPKTVERWVNADGRTPHRTTRQRVAALLRVEANHLWPTNGRQHVVPVDGVAELVHLYPSRSSVPFNLWTELIHGVREAMEVLVFSGQFLVEQHNLLPVVRAKAAEGIRFRFVVGNHTSPAVIQRAEEEGTTGGLEGRIQMMRRYLQDVAGLPGVEVRTHGTILYNSIYRFDDQALINGHAFGSLAGQNPMLHIRRVDGGSLWEHYMRSFERVWETADPEPAGR</sequence>
<dbReference type="InterPro" id="IPR001387">
    <property type="entry name" value="Cro/C1-type_HTH"/>
</dbReference>
<evidence type="ECO:0000313" key="3">
    <source>
        <dbReference type="Proteomes" id="UP001501598"/>
    </source>
</evidence>